<dbReference type="InterPro" id="IPR051120">
    <property type="entry name" value="ABC_AA/LPS_Transport"/>
</dbReference>
<comment type="similarity">
    <text evidence="2">Belongs to the ABC transporter superfamily.</text>
</comment>
<evidence type="ECO:0000256" key="1">
    <source>
        <dbReference type="ARBA" id="ARBA00004651"/>
    </source>
</evidence>
<feature type="transmembrane region" description="Helical" evidence="11">
    <location>
        <begin position="87"/>
        <end position="107"/>
    </location>
</feature>
<dbReference type="AlphaFoldDB" id="A0A9X1RGK4"/>
<dbReference type="SMART" id="SM00382">
    <property type="entry name" value="AAA"/>
    <property type="match status" value="1"/>
</dbReference>
<dbReference type="Proteomes" id="UP001139012">
    <property type="component" value="Unassembled WGS sequence"/>
</dbReference>
<dbReference type="GO" id="GO:0005524">
    <property type="term" value="F:ATP binding"/>
    <property type="evidence" value="ECO:0007669"/>
    <property type="project" value="UniProtKB-KW"/>
</dbReference>
<evidence type="ECO:0000313" key="15">
    <source>
        <dbReference type="Proteomes" id="UP001139012"/>
    </source>
</evidence>
<feature type="domain" description="ABC transporter" evidence="12">
    <location>
        <begin position="363"/>
        <end position="606"/>
    </location>
</feature>
<feature type="transmembrane region" description="Helical" evidence="11">
    <location>
        <begin position="166"/>
        <end position="185"/>
    </location>
</feature>
<evidence type="ECO:0000256" key="9">
    <source>
        <dbReference type="ARBA" id="ARBA00023136"/>
    </source>
</evidence>
<dbReference type="GO" id="GO:0015808">
    <property type="term" value="P:L-alanine transport"/>
    <property type="evidence" value="ECO:0007669"/>
    <property type="project" value="TreeGrafter"/>
</dbReference>
<dbReference type="GO" id="GO:1903805">
    <property type="term" value="P:L-valine import across plasma membrane"/>
    <property type="evidence" value="ECO:0007669"/>
    <property type="project" value="TreeGrafter"/>
</dbReference>
<dbReference type="GO" id="GO:0015192">
    <property type="term" value="F:L-phenylalanine transmembrane transporter activity"/>
    <property type="evidence" value="ECO:0007669"/>
    <property type="project" value="TreeGrafter"/>
</dbReference>
<evidence type="ECO:0000256" key="5">
    <source>
        <dbReference type="ARBA" id="ARBA00022692"/>
    </source>
</evidence>
<evidence type="ECO:0000256" key="2">
    <source>
        <dbReference type="ARBA" id="ARBA00005417"/>
    </source>
</evidence>
<proteinExistence type="inferred from homology"/>
<dbReference type="PANTHER" id="PTHR45772">
    <property type="entry name" value="CONSERVED COMPONENT OF ABC TRANSPORTER FOR NATURAL AMINO ACIDS-RELATED"/>
    <property type="match status" value="1"/>
</dbReference>
<dbReference type="Gene3D" id="3.40.50.300">
    <property type="entry name" value="P-loop containing nucleotide triphosphate hydrolases"/>
    <property type="match status" value="1"/>
</dbReference>
<dbReference type="GO" id="GO:1903806">
    <property type="term" value="P:L-isoleucine import across plasma membrane"/>
    <property type="evidence" value="ECO:0007669"/>
    <property type="project" value="TreeGrafter"/>
</dbReference>
<feature type="transmembrane region" description="Helical" evidence="11">
    <location>
        <begin position="7"/>
        <end position="25"/>
    </location>
</feature>
<dbReference type="Pfam" id="PF00005">
    <property type="entry name" value="ABC_tran"/>
    <property type="match status" value="1"/>
</dbReference>
<dbReference type="InterPro" id="IPR043428">
    <property type="entry name" value="LivM-like"/>
</dbReference>
<dbReference type="GO" id="GO:0005886">
    <property type="term" value="C:plasma membrane"/>
    <property type="evidence" value="ECO:0007669"/>
    <property type="project" value="UniProtKB-SubCell"/>
</dbReference>
<feature type="transmembrane region" description="Helical" evidence="11">
    <location>
        <begin position="112"/>
        <end position="128"/>
    </location>
</feature>
<evidence type="ECO:0000313" key="16">
    <source>
        <dbReference type="Proteomes" id="UP001139054"/>
    </source>
</evidence>
<feature type="transmembrane region" description="Helical" evidence="11">
    <location>
        <begin position="289"/>
        <end position="315"/>
    </location>
</feature>
<dbReference type="Proteomes" id="UP001139054">
    <property type="component" value="Unassembled WGS sequence"/>
</dbReference>
<dbReference type="CDD" id="cd06581">
    <property type="entry name" value="TM_PBP1_LivM_like"/>
    <property type="match status" value="1"/>
</dbReference>
<keyword evidence="7 13" id="KW-0067">ATP-binding</keyword>
<evidence type="ECO:0000256" key="7">
    <source>
        <dbReference type="ARBA" id="ARBA00022840"/>
    </source>
</evidence>
<organism evidence="13 16">
    <name type="scientific">Bradyrhizobium zhengyangense</name>
    <dbReference type="NCBI Taxonomy" id="2911009"/>
    <lineage>
        <taxon>Bacteria</taxon>
        <taxon>Pseudomonadati</taxon>
        <taxon>Pseudomonadota</taxon>
        <taxon>Alphaproteobacteria</taxon>
        <taxon>Hyphomicrobiales</taxon>
        <taxon>Nitrobacteraceae</taxon>
        <taxon>Bradyrhizobium</taxon>
    </lineage>
</organism>
<dbReference type="EMBL" id="JAKLUA010000003">
    <property type="protein sequence ID" value="MCG2667708.1"/>
    <property type="molecule type" value="Genomic_DNA"/>
</dbReference>
<dbReference type="GO" id="GO:0015188">
    <property type="term" value="F:L-isoleucine transmembrane transporter activity"/>
    <property type="evidence" value="ECO:0007669"/>
    <property type="project" value="TreeGrafter"/>
</dbReference>
<keyword evidence="4" id="KW-1003">Cell membrane</keyword>
<feature type="transmembrane region" description="Helical" evidence="11">
    <location>
        <begin position="258"/>
        <end position="277"/>
    </location>
</feature>
<evidence type="ECO:0000256" key="10">
    <source>
        <dbReference type="ARBA" id="ARBA00024722"/>
    </source>
</evidence>
<dbReference type="InterPro" id="IPR003593">
    <property type="entry name" value="AAA+_ATPase"/>
</dbReference>
<comment type="subcellular location">
    <subcellularLocation>
        <location evidence="1">Cell membrane</location>
        <topology evidence="1">Multi-pass membrane protein</topology>
    </subcellularLocation>
</comment>
<name>A0A9X1RGK4_9BRAD</name>
<dbReference type="Pfam" id="PF12399">
    <property type="entry name" value="BCA_ABC_TP_C"/>
    <property type="match status" value="1"/>
</dbReference>
<keyword evidence="9 11" id="KW-0472">Membrane</keyword>
<dbReference type="RefSeq" id="WP_237864213.1">
    <property type="nucleotide sequence ID" value="NZ_JAKLTY010000016.1"/>
</dbReference>
<comment type="function">
    <text evidence="10">Involved in beta-(1--&gt;2)glucan export. Transmembrane domains (TMD) form a pore in the inner membrane and the ATP-binding domain (NBD) is responsible for energy generation.</text>
</comment>
<feature type="transmembrane region" description="Helical" evidence="11">
    <location>
        <begin position="37"/>
        <end position="56"/>
    </location>
</feature>
<sequence>MLKQRPLLIETLTAVGLIVAPFVLPHLGFAPNTVNRILVWGLFGLGFDILFGFTGLLSFGQSAFYGTGGFVAAYLLTRAGFSNVLGALVFGMIAAAATGYLIGLIALRRTGIYFAMITVAIAEVFFFVEFNPLSDFTGGENGLPGVPTPSFNLGFTTIHFTNGWSLYQFIALCYFIGVIIALRIVRSPVGAIFSAIRDNPLRATAVGHNIHSYKLTAFVIAAAYAGFAGGLLGVLQAFMPPDAFTFDTSGQLVMQTAIGGRGTLFGPLVGATVWLFLQDFLQSALGLGAAWKLVLGVVFVLLVCFLRGGIVGGLIDLYGLVSGKRARKASETEEAEVEPPLQAPPAPMQAKEVAHPAYSGPILKATGLTKRYGGLVANSDIDFSVNQGELRGIIGPNGAGKSTFFKMLTCEIAPTSGQIVFEGRDITGLKVTDVCQLGLTKSYQVNQLFTGLTVRQNLTIAALAELRGKFRLDLFRTLAGVKGLTEQVEHTLALVNLTRRADTPVSALAYGEKRRLEIGLALATSPRLLLLDEPLAGMSPRERIETVRLLKSIARGRTMIIIDHDMDSLFELVERVTVLQEGRVLVSGTPEEIKTNAAVQEAYLGGVHGEIAA</sequence>
<dbReference type="PROSITE" id="PS00211">
    <property type="entry name" value="ABC_TRANSPORTER_1"/>
    <property type="match status" value="1"/>
</dbReference>
<evidence type="ECO:0000256" key="11">
    <source>
        <dbReference type="SAM" id="Phobius"/>
    </source>
</evidence>
<keyword evidence="6" id="KW-0547">Nucleotide-binding</keyword>
<evidence type="ECO:0000256" key="6">
    <source>
        <dbReference type="ARBA" id="ARBA00022741"/>
    </source>
</evidence>
<gene>
    <name evidence="14" type="ORF">L6637_12140</name>
    <name evidence="13" type="ORF">L6654_24550</name>
</gene>
<dbReference type="InterPro" id="IPR001851">
    <property type="entry name" value="ABC_transp_permease"/>
</dbReference>
<reference evidence="13" key="1">
    <citation type="submission" date="2022-01" db="EMBL/GenBank/DDBJ databases">
        <title>Genome sequnece data of strain Bradyrhizobium sp. nov.</title>
        <authorList>
            <person name="Zhang J."/>
        </authorList>
    </citation>
    <scope>NUCLEOTIDE SEQUENCE</scope>
    <source>
        <strain evidence="14">WYCCWR 12774</strain>
        <strain evidence="13">WYCCWR 13023</strain>
    </source>
</reference>
<keyword evidence="8 11" id="KW-1133">Transmembrane helix</keyword>
<evidence type="ECO:0000313" key="14">
    <source>
        <dbReference type="EMBL" id="MCG2667708.1"/>
    </source>
</evidence>
<dbReference type="Pfam" id="PF02653">
    <property type="entry name" value="BPD_transp_2"/>
    <property type="match status" value="1"/>
</dbReference>
<dbReference type="InterPro" id="IPR027417">
    <property type="entry name" value="P-loop_NTPase"/>
</dbReference>
<dbReference type="InterPro" id="IPR003439">
    <property type="entry name" value="ABC_transporter-like_ATP-bd"/>
</dbReference>
<comment type="caution">
    <text evidence="13">The sequence shown here is derived from an EMBL/GenBank/DDBJ whole genome shotgun (WGS) entry which is preliminary data.</text>
</comment>
<evidence type="ECO:0000256" key="3">
    <source>
        <dbReference type="ARBA" id="ARBA00022448"/>
    </source>
</evidence>
<evidence type="ECO:0000256" key="8">
    <source>
        <dbReference type="ARBA" id="ARBA00022989"/>
    </source>
</evidence>
<keyword evidence="3" id="KW-0813">Transport</keyword>
<dbReference type="InterPro" id="IPR017871">
    <property type="entry name" value="ABC_transporter-like_CS"/>
</dbReference>
<protein>
    <submittedName>
        <fullName evidence="13">Branched-chain amino acid ABC transporter ATP-binding protein/permease</fullName>
    </submittedName>
</protein>
<dbReference type="EMBL" id="JAKLTY010000016">
    <property type="protein sequence ID" value="MCG2629800.1"/>
    <property type="molecule type" value="Genomic_DNA"/>
</dbReference>
<feature type="transmembrane region" description="Helical" evidence="11">
    <location>
        <begin position="215"/>
        <end position="238"/>
    </location>
</feature>
<dbReference type="GO" id="GO:0016887">
    <property type="term" value="F:ATP hydrolysis activity"/>
    <property type="evidence" value="ECO:0007669"/>
    <property type="project" value="InterPro"/>
</dbReference>
<keyword evidence="5 11" id="KW-0812">Transmembrane</keyword>
<dbReference type="PANTHER" id="PTHR45772:SF7">
    <property type="entry name" value="AMINO ACID ABC TRANSPORTER ATP-BINDING PROTEIN"/>
    <property type="match status" value="1"/>
</dbReference>
<dbReference type="GO" id="GO:0042941">
    <property type="term" value="P:D-alanine transmembrane transport"/>
    <property type="evidence" value="ECO:0007669"/>
    <property type="project" value="TreeGrafter"/>
</dbReference>
<dbReference type="PROSITE" id="PS50893">
    <property type="entry name" value="ABC_TRANSPORTER_2"/>
    <property type="match status" value="1"/>
</dbReference>
<keyword evidence="15" id="KW-1185">Reference proteome</keyword>
<evidence type="ECO:0000256" key="4">
    <source>
        <dbReference type="ARBA" id="ARBA00022475"/>
    </source>
</evidence>
<dbReference type="InterPro" id="IPR032823">
    <property type="entry name" value="BCA_ABC_TP_C"/>
</dbReference>
<evidence type="ECO:0000259" key="12">
    <source>
        <dbReference type="PROSITE" id="PS50893"/>
    </source>
</evidence>
<dbReference type="SUPFAM" id="SSF52540">
    <property type="entry name" value="P-loop containing nucleoside triphosphate hydrolases"/>
    <property type="match status" value="1"/>
</dbReference>
<dbReference type="GO" id="GO:0005304">
    <property type="term" value="F:L-valine transmembrane transporter activity"/>
    <property type="evidence" value="ECO:0007669"/>
    <property type="project" value="TreeGrafter"/>
</dbReference>
<evidence type="ECO:0000313" key="13">
    <source>
        <dbReference type="EMBL" id="MCG2629800.1"/>
    </source>
</evidence>
<dbReference type="CDD" id="cd03219">
    <property type="entry name" value="ABC_Mj1267_LivG_branched"/>
    <property type="match status" value="1"/>
</dbReference>
<accession>A0A9X1RGK4</accession>